<dbReference type="InterPro" id="IPR000629">
    <property type="entry name" value="RNA-helicase_DEAD-box_CS"/>
</dbReference>
<evidence type="ECO:0000256" key="4">
    <source>
        <dbReference type="ARBA" id="ARBA00022840"/>
    </source>
</evidence>
<feature type="compositionally biased region" description="Acidic residues" evidence="6">
    <location>
        <begin position="741"/>
        <end position="754"/>
    </location>
</feature>
<dbReference type="Proteomes" id="UP000515125">
    <property type="component" value="Unplaced"/>
</dbReference>
<proteinExistence type="predicted"/>
<dbReference type="GO" id="GO:0005524">
    <property type="term" value="F:ATP binding"/>
    <property type="evidence" value="ECO:0007669"/>
    <property type="project" value="UniProtKB-KW"/>
</dbReference>
<gene>
    <name evidence="11" type="primary">LOC34618903</name>
</gene>
<dbReference type="InterPro" id="IPR050079">
    <property type="entry name" value="DEAD_box_RNA_helicase"/>
</dbReference>
<keyword evidence="1" id="KW-0547">Nucleotide-binding</keyword>
<evidence type="ECO:0000259" key="9">
    <source>
        <dbReference type="PROSITE" id="PS51195"/>
    </source>
</evidence>
<feature type="compositionally biased region" description="Low complexity" evidence="6">
    <location>
        <begin position="730"/>
        <end position="740"/>
    </location>
</feature>
<dbReference type="PROSITE" id="PS51194">
    <property type="entry name" value="HELICASE_CTER"/>
    <property type="match status" value="1"/>
</dbReference>
<dbReference type="SMART" id="SM00490">
    <property type="entry name" value="HELICc"/>
    <property type="match status" value="1"/>
</dbReference>
<dbReference type="GeneID" id="34618903"/>
<organism evidence="10 11">
    <name type="scientific">Cyclospora cayetanensis</name>
    <dbReference type="NCBI Taxonomy" id="88456"/>
    <lineage>
        <taxon>Eukaryota</taxon>
        <taxon>Sar</taxon>
        <taxon>Alveolata</taxon>
        <taxon>Apicomplexa</taxon>
        <taxon>Conoidasida</taxon>
        <taxon>Coccidia</taxon>
        <taxon>Eucoccidiorida</taxon>
        <taxon>Eimeriorina</taxon>
        <taxon>Eimeriidae</taxon>
        <taxon>Cyclospora</taxon>
    </lineage>
</organism>
<dbReference type="Pfam" id="PF00271">
    <property type="entry name" value="Helicase_C"/>
    <property type="match status" value="1"/>
</dbReference>
<keyword evidence="4" id="KW-0067">ATP-binding</keyword>
<dbReference type="GO" id="GO:0003724">
    <property type="term" value="F:RNA helicase activity"/>
    <property type="evidence" value="ECO:0007669"/>
    <property type="project" value="InterPro"/>
</dbReference>
<evidence type="ECO:0000256" key="5">
    <source>
        <dbReference type="PROSITE-ProRule" id="PRU00552"/>
    </source>
</evidence>
<dbReference type="InterPro" id="IPR011545">
    <property type="entry name" value="DEAD/DEAH_box_helicase_dom"/>
</dbReference>
<dbReference type="PROSITE" id="PS51195">
    <property type="entry name" value="Q_MOTIF"/>
    <property type="match status" value="1"/>
</dbReference>
<dbReference type="SUPFAM" id="SSF52540">
    <property type="entry name" value="P-loop containing nucleoside triphosphate hydrolases"/>
    <property type="match status" value="2"/>
</dbReference>
<dbReference type="Gene3D" id="3.40.50.300">
    <property type="entry name" value="P-loop containing nucleotide triphosphate hydrolases"/>
    <property type="match status" value="2"/>
</dbReference>
<feature type="region of interest" description="Disordered" evidence="6">
    <location>
        <begin position="139"/>
        <end position="192"/>
    </location>
</feature>
<feature type="compositionally biased region" description="Basic and acidic residues" evidence="6">
    <location>
        <begin position="882"/>
        <end position="900"/>
    </location>
</feature>
<feature type="domain" description="Helicase ATP-binding" evidence="7">
    <location>
        <begin position="238"/>
        <end position="425"/>
    </location>
</feature>
<feature type="compositionally biased region" description="Basic residues" evidence="6">
    <location>
        <begin position="868"/>
        <end position="881"/>
    </location>
</feature>
<dbReference type="OrthoDB" id="10259843at2759"/>
<accession>A0A6P6RWL2</accession>
<dbReference type="GO" id="GO:0003676">
    <property type="term" value="F:nucleic acid binding"/>
    <property type="evidence" value="ECO:0007669"/>
    <property type="project" value="InterPro"/>
</dbReference>
<keyword evidence="2" id="KW-0378">Hydrolase</keyword>
<dbReference type="GO" id="GO:0016787">
    <property type="term" value="F:hydrolase activity"/>
    <property type="evidence" value="ECO:0007669"/>
    <property type="project" value="UniProtKB-KW"/>
</dbReference>
<dbReference type="CDD" id="cd18787">
    <property type="entry name" value="SF2_C_DEAD"/>
    <property type="match status" value="1"/>
</dbReference>
<evidence type="ECO:0000259" key="8">
    <source>
        <dbReference type="PROSITE" id="PS51194"/>
    </source>
</evidence>
<evidence type="ECO:0000256" key="1">
    <source>
        <dbReference type="ARBA" id="ARBA00022741"/>
    </source>
</evidence>
<dbReference type="GO" id="GO:0005829">
    <property type="term" value="C:cytosol"/>
    <property type="evidence" value="ECO:0007669"/>
    <property type="project" value="TreeGrafter"/>
</dbReference>
<reference evidence="11" key="1">
    <citation type="submission" date="2025-08" db="UniProtKB">
        <authorList>
            <consortium name="RefSeq"/>
        </authorList>
    </citation>
    <scope>IDENTIFICATION</scope>
</reference>
<evidence type="ECO:0000313" key="10">
    <source>
        <dbReference type="Proteomes" id="UP000515125"/>
    </source>
</evidence>
<dbReference type="RefSeq" id="XP_026192286.1">
    <property type="nucleotide sequence ID" value="XM_026336501.1"/>
</dbReference>
<dbReference type="InterPro" id="IPR027417">
    <property type="entry name" value="P-loop_NTPase"/>
</dbReference>
<protein>
    <submittedName>
        <fullName evidence="11">ATP-dependent RNA helicase DRS1</fullName>
    </submittedName>
</protein>
<name>A0A6P6RWL2_9EIME</name>
<dbReference type="Pfam" id="PF00270">
    <property type="entry name" value="DEAD"/>
    <property type="match status" value="1"/>
</dbReference>
<evidence type="ECO:0000313" key="11">
    <source>
        <dbReference type="RefSeq" id="XP_026192286.1"/>
    </source>
</evidence>
<dbReference type="InterPro" id="IPR014014">
    <property type="entry name" value="RNA_helicase_DEAD_Q_motif"/>
</dbReference>
<feature type="compositionally biased region" description="Acidic residues" evidence="6">
    <location>
        <begin position="139"/>
        <end position="154"/>
    </location>
</feature>
<dbReference type="AlphaFoldDB" id="A0A6P6RWL2"/>
<dbReference type="PANTHER" id="PTHR47959">
    <property type="entry name" value="ATP-DEPENDENT RNA HELICASE RHLE-RELATED"/>
    <property type="match status" value="1"/>
</dbReference>
<keyword evidence="10" id="KW-1185">Reference proteome</keyword>
<feature type="region of interest" description="Disordered" evidence="6">
    <location>
        <begin position="698"/>
        <end position="789"/>
    </location>
</feature>
<feature type="short sequence motif" description="Q motif" evidence="5">
    <location>
        <begin position="207"/>
        <end position="235"/>
    </location>
</feature>
<dbReference type="InterPro" id="IPR001650">
    <property type="entry name" value="Helicase_C-like"/>
</dbReference>
<dbReference type="PROSITE" id="PS00039">
    <property type="entry name" value="DEAD_ATP_HELICASE"/>
    <property type="match status" value="1"/>
</dbReference>
<keyword evidence="3 11" id="KW-0347">Helicase</keyword>
<evidence type="ECO:0000259" key="7">
    <source>
        <dbReference type="PROSITE" id="PS51192"/>
    </source>
</evidence>
<dbReference type="InterPro" id="IPR014001">
    <property type="entry name" value="Helicase_ATP-bd"/>
</dbReference>
<evidence type="ECO:0000256" key="3">
    <source>
        <dbReference type="ARBA" id="ARBA00022806"/>
    </source>
</evidence>
<feature type="compositionally biased region" description="Basic residues" evidence="6">
    <location>
        <begin position="901"/>
        <end position="922"/>
    </location>
</feature>
<evidence type="ECO:0000256" key="2">
    <source>
        <dbReference type="ARBA" id="ARBA00022801"/>
    </source>
</evidence>
<dbReference type="PANTHER" id="PTHR47959:SF1">
    <property type="entry name" value="ATP-DEPENDENT RNA HELICASE DBPA"/>
    <property type="match status" value="1"/>
</dbReference>
<feature type="domain" description="Helicase C-terminal" evidence="8">
    <location>
        <begin position="449"/>
        <end position="619"/>
    </location>
</feature>
<sequence length="922" mass="101569">MRCFFGGGWDSLCTVGDGQGHWGPPRGPAQAFWITSGVAAPQGSECSFPRERKAQAVCYLVDEIGMSEAPRDTVVMAVVQNDLKTGRGRRAARLTTKTEIDKRAMQVSIAGKLIPLYEKQATAATACRAPTEAGDLELSDGCLDEEEPSDDEEQGNSQFDASPASAGEASSCESKTKQKQQQQNKHSHDGNGKVALINNNVLLDTETNWADLHLSRQLLKALDALGYEHPSFVQAAAIPAALRGRDLLVNAQTGSGKTAAFLLPLLERLLQSPGVRARKMTPSGPVGGLRGSKGLVLLPTRELAMQCHQLLQDLCKFAPITGTLAVGGSSLPQQEAALRLQPDVVVATPGRILDLLLNSASIHLELLEVIILDEADRLLELGFRDEILQVLKHCHRGRQTLLFSATLTASISSLALLALQSPLHITCGTAGSSSSNNGTGSSQQQLPENLKQQFVELQSEEHRMPALVHLLRTAFTHRVIVFFGTKKAAHEAFLLFSLLGMPSAELHGDLTQQMRVESFEKFQQGKVEFLLASELASRGLDVTDVAAVVNFSPPKDVDRYVHSVGRTARMGRQGTAATLYNRNSEEKLAVKKLLAGLGARGKQQQQNQQQVIRRRIDIANLEAIGKELRSLEGALQKKRHEETLEREMRLAQLYVAKAENMQQHADEIYARPHREWFVSAKDKRKLQEASRLDAEAKALIGSSSSSTQVTQGEKQNTKQQKRKQQEDTTESGSSEASVSGSDDDGSEDSGEELPDWVTAEASGVDSDGEHEETEEAFVGALEGDSGGLGKGLVAVKEIKLTKEQRAKLQQQQQQKKFDKKQQAMTQKQKQRLEEFRMAKAAARSFKKSAKPHRMRMDMDDDDEGFRRGAQKRQHRRAKRKREAPAESSNKRSMSEVNDSKRPRRRAPLGKNNFKSKKRYKRR</sequence>
<dbReference type="PROSITE" id="PS51192">
    <property type="entry name" value="HELICASE_ATP_BIND_1"/>
    <property type="match status" value="1"/>
</dbReference>
<feature type="region of interest" description="Disordered" evidence="6">
    <location>
        <begin position="803"/>
        <end position="922"/>
    </location>
</feature>
<feature type="domain" description="DEAD-box RNA helicase Q" evidence="9">
    <location>
        <begin position="207"/>
        <end position="235"/>
    </location>
</feature>
<feature type="compositionally biased region" description="Acidic residues" evidence="6">
    <location>
        <begin position="766"/>
        <end position="775"/>
    </location>
</feature>
<dbReference type="SMART" id="SM00487">
    <property type="entry name" value="DEXDc"/>
    <property type="match status" value="1"/>
</dbReference>
<evidence type="ECO:0000256" key="6">
    <source>
        <dbReference type="SAM" id="MobiDB-lite"/>
    </source>
</evidence>
<feature type="compositionally biased region" description="Basic residues" evidence="6">
    <location>
        <begin position="844"/>
        <end position="853"/>
    </location>
</feature>